<evidence type="ECO:0000313" key="1">
    <source>
        <dbReference type="EMBL" id="KEO96683.1"/>
    </source>
</evidence>
<dbReference type="PROSITE" id="PS51318">
    <property type="entry name" value="TAT"/>
    <property type="match status" value="1"/>
</dbReference>
<protein>
    <submittedName>
        <fullName evidence="1">Phosphatase</fullName>
    </submittedName>
</protein>
<name>A0A074MXY5_9SPHN</name>
<comment type="caution">
    <text evidence="1">The sequence shown here is derived from an EMBL/GenBank/DDBJ whole genome shotgun (WGS) entry which is preliminary data.</text>
</comment>
<dbReference type="SUPFAM" id="SSF63829">
    <property type="entry name" value="Calcium-dependent phosphotriesterase"/>
    <property type="match status" value="1"/>
</dbReference>
<dbReference type="PATRIC" id="fig|39960.10.peg.2825"/>
<dbReference type="InterPro" id="IPR008557">
    <property type="entry name" value="PhoX"/>
</dbReference>
<proteinExistence type="predicted"/>
<dbReference type="PANTHER" id="PTHR35399:SF4">
    <property type="entry name" value="MEMBRANE PROTEIN"/>
    <property type="match status" value="1"/>
</dbReference>
<sequence length="447" mass="47529">MPVFHSDRRHFLSATGTAFAALALSGCMIRTAGRDGMPGANGAFAGYGPLRSDPQGLLDLPEGFSYRVLSRLGDAMDDGGTVPDRGDGMGAFDIGNGEIALVRNHELQPQHDAGGPIAQGFGTRNGEFVPGGTTTIVLDAGTLAVKRQFRSLGGTIRNCAGGTTPWGTWLSCEEAPTGPGQKYGDGLARNHGWVFEVPATANGLVDPVPLTAMGRFNHEAACVDPETGFIYMTEDRDDSVLYRFVPRMSGDLVKGGRLQAMALEGLADTRNWAGSAMPVGRGYDVRWIDLSDVEAPADDLRRRAAAAGAALIARGEGLHMGAGEMFACATSGGAKGLGQVFRLVPGRRGASDRFELFFESETEEQFNYGDNLCVAPNGHLIVCEDQYTEVVDNHLRGITPAGRAYDFARLRTQTELAGACFSPDGRWLFVNVYSPTATLAIMGPWAA</sequence>
<keyword evidence="2" id="KW-1185">Reference proteome</keyword>
<accession>A0A074MXY5</accession>
<dbReference type="AlphaFoldDB" id="A0A074MXY5"/>
<gene>
    <name evidence="1" type="ORF">EH32_08350</name>
</gene>
<dbReference type="InterPro" id="IPR006311">
    <property type="entry name" value="TAT_signal"/>
</dbReference>
<dbReference type="KEGG" id="elq:Ga0102493_11576"/>
<evidence type="ECO:0000313" key="2">
    <source>
        <dbReference type="Proteomes" id="UP000027866"/>
    </source>
</evidence>
<reference evidence="1 2" key="1">
    <citation type="submission" date="2014-04" db="EMBL/GenBank/DDBJ databases">
        <title>A comprehensive comparison of genomes of Erythrobacter spp. Strains.</title>
        <authorList>
            <person name="Zheng Q."/>
        </authorList>
    </citation>
    <scope>NUCLEOTIDE SEQUENCE [LARGE SCALE GENOMIC DNA]</scope>
    <source>
        <strain evidence="1 2">DSM 8509</strain>
    </source>
</reference>
<dbReference type="RefSeq" id="WP_034902000.1">
    <property type="nucleotide sequence ID" value="NZ_CP017057.1"/>
</dbReference>
<dbReference type="EMBL" id="JMIX01000004">
    <property type="protein sequence ID" value="KEO96683.1"/>
    <property type="molecule type" value="Genomic_DNA"/>
</dbReference>
<dbReference type="OrthoDB" id="9801383at2"/>
<dbReference type="PANTHER" id="PTHR35399">
    <property type="entry name" value="SLR8030 PROTEIN"/>
    <property type="match status" value="1"/>
</dbReference>
<dbReference type="Pfam" id="PF05787">
    <property type="entry name" value="PhoX"/>
    <property type="match status" value="2"/>
</dbReference>
<organism evidence="1 2">
    <name type="scientific">Erythrobacter litoralis</name>
    <dbReference type="NCBI Taxonomy" id="39960"/>
    <lineage>
        <taxon>Bacteria</taxon>
        <taxon>Pseudomonadati</taxon>
        <taxon>Pseudomonadota</taxon>
        <taxon>Alphaproteobacteria</taxon>
        <taxon>Sphingomonadales</taxon>
        <taxon>Erythrobacteraceae</taxon>
        <taxon>Erythrobacter/Porphyrobacter group</taxon>
        <taxon>Erythrobacter</taxon>
    </lineage>
</organism>
<dbReference type="Proteomes" id="UP000027866">
    <property type="component" value="Unassembled WGS sequence"/>
</dbReference>